<dbReference type="GO" id="GO:0000160">
    <property type="term" value="P:phosphorelay signal transduction system"/>
    <property type="evidence" value="ECO:0007669"/>
    <property type="project" value="InterPro"/>
</dbReference>
<feature type="repeat" description="TPR" evidence="2">
    <location>
        <begin position="235"/>
        <end position="268"/>
    </location>
</feature>
<dbReference type="RefSeq" id="WP_283173488.1">
    <property type="nucleotide sequence ID" value="NZ_JAPNOA010000025.1"/>
</dbReference>
<gene>
    <name evidence="4" type="ORF">OUO13_08765</name>
</gene>
<dbReference type="PROSITE" id="PS50005">
    <property type="entry name" value="TPR"/>
    <property type="match status" value="1"/>
</dbReference>
<keyword evidence="1" id="KW-0597">Phosphoprotein</keyword>
<dbReference type="PROSITE" id="PS50110">
    <property type="entry name" value="RESPONSE_REGULATORY"/>
    <property type="match status" value="1"/>
</dbReference>
<feature type="domain" description="Response regulatory" evidence="3">
    <location>
        <begin position="12"/>
        <end position="131"/>
    </location>
</feature>
<dbReference type="InterPro" id="IPR019734">
    <property type="entry name" value="TPR_rpt"/>
</dbReference>
<keyword evidence="5" id="KW-1185">Reference proteome</keyword>
<dbReference type="AlphaFoldDB" id="A0A9X3EEK8"/>
<accession>A0A9X3EEK8</accession>
<dbReference type="InterPro" id="IPR011990">
    <property type="entry name" value="TPR-like_helical_dom_sf"/>
</dbReference>
<dbReference type="Gene3D" id="1.25.40.10">
    <property type="entry name" value="Tetratricopeptide repeat domain"/>
    <property type="match status" value="1"/>
</dbReference>
<dbReference type="PANTHER" id="PTHR43228">
    <property type="entry name" value="TWO-COMPONENT RESPONSE REGULATOR"/>
    <property type="match status" value="1"/>
</dbReference>
<dbReference type="InterPro" id="IPR052048">
    <property type="entry name" value="ST_Response_Regulator"/>
</dbReference>
<feature type="modified residue" description="4-aspartylphosphate" evidence="1">
    <location>
        <position position="62"/>
    </location>
</feature>
<protein>
    <submittedName>
        <fullName evidence="4">Response regulator</fullName>
    </submittedName>
</protein>
<dbReference type="PANTHER" id="PTHR43228:SF1">
    <property type="entry name" value="TWO-COMPONENT RESPONSE REGULATOR ARR22"/>
    <property type="match status" value="1"/>
</dbReference>
<dbReference type="SMART" id="SM00448">
    <property type="entry name" value="REC"/>
    <property type="match status" value="1"/>
</dbReference>
<evidence type="ECO:0000259" key="3">
    <source>
        <dbReference type="PROSITE" id="PS50110"/>
    </source>
</evidence>
<proteinExistence type="predicted"/>
<dbReference type="InterPro" id="IPR011006">
    <property type="entry name" value="CheY-like_superfamily"/>
</dbReference>
<reference evidence="4" key="1">
    <citation type="submission" date="2022-11" db="EMBL/GenBank/DDBJ databases">
        <title>Parathalassolutuus dongxingensis gen. nov., sp. nov., a novel member of family Oceanospirillaceae isolated from a coastal shrimp pond in Guangxi, China.</title>
        <authorList>
            <person name="Chen H."/>
        </authorList>
    </citation>
    <scope>NUCLEOTIDE SEQUENCE</scope>
    <source>
        <strain evidence="4">G-43</strain>
    </source>
</reference>
<evidence type="ECO:0000256" key="1">
    <source>
        <dbReference type="PROSITE-ProRule" id="PRU00169"/>
    </source>
</evidence>
<dbReference type="EMBL" id="JAPNOA010000025">
    <property type="protein sequence ID" value="MCY0965275.1"/>
    <property type="molecule type" value="Genomic_DNA"/>
</dbReference>
<dbReference type="SUPFAM" id="SSF48452">
    <property type="entry name" value="TPR-like"/>
    <property type="match status" value="2"/>
</dbReference>
<evidence type="ECO:0000256" key="2">
    <source>
        <dbReference type="PROSITE-ProRule" id="PRU00339"/>
    </source>
</evidence>
<dbReference type="InterPro" id="IPR001789">
    <property type="entry name" value="Sig_transdc_resp-reg_receiver"/>
</dbReference>
<name>A0A9X3EEK8_9GAMM</name>
<organism evidence="4 5">
    <name type="scientific">Parathalassolituus penaei</name>
    <dbReference type="NCBI Taxonomy" id="2997323"/>
    <lineage>
        <taxon>Bacteria</taxon>
        <taxon>Pseudomonadati</taxon>
        <taxon>Pseudomonadota</taxon>
        <taxon>Gammaproteobacteria</taxon>
        <taxon>Oceanospirillales</taxon>
        <taxon>Oceanospirillaceae</taxon>
        <taxon>Parathalassolituus</taxon>
    </lineage>
</organism>
<evidence type="ECO:0000313" key="4">
    <source>
        <dbReference type="EMBL" id="MCY0965275.1"/>
    </source>
</evidence>
<dbReference type="CDD" id="cd17589">
    <property type="entry name" value="REC_TPR"/>
    <property type="match status" value="1"/>
</dbReference>
<comment type="caution">
    <text evidence="4">The sequence shown here is derived from an EMBL/GenBank/DDBJ whole genome shotgun (WGS) entry which is preliminary data.</text>
</comment>
<keyword evidence="2" id="KW-0802">TPR repeat</keyword>
<dbReference type="Pfam" id="PF00072">
    <property type="entry name" value="Response_reg"/>
    <property type="match status" value="1"/>
</dbReference>
<evidence type="ECO:0000313" key="5">
    <source>
        <dbReference type="Proteomes" id="UP001150830"/>
    </source>
</evidence>
<dbReference type="Proteomes" id="UP001150830">
    <property type="component" value="Unassembled WGS sequence"/>
</dbReference>
<dbReference type="Gene3D" id="3.40.50.2300">
    <property type="match status" value="1"/>
</dbReference>
<sequence length="541" mass="61409">MPPSKPSLDNLRLLVIDDMVEARSSIKRMATELGAKRIDTAMDGDQATELIRNNDYDLILSDYNLGKGRDGQQVLEEARYSGRLRYDSVFVMITGENAADMVMGALEYEPDAYLTKPITMGMLGQRLWRIFEIRRQLSPLYQAMNRRQQDKAIELANSLLLEMPRMLGPITRILGPLYMHKEEYNNAIRVYSSLLNEHKVSWARLGQAICLHHLGDSLSAIALLKDILRSHPRYVQCYDWMARIYLSMGDADYALQLLQKAASISPKAVLRQSELGQLADRQQNWEVAANAWEQVVRLGRHSCYKNAESYFRFADAANQLIESDRVTYKRLSDKVARALNEVLNDFSQQPAIQLRSWLAQGRLFKSCAQPDKARHALLMAEQLYHKMEHPAAGDTIALSAALVQSGNHVKAKELLQAMEAIDERDQLMQELDEAVIRQHSDETNARGVSLYEAGDLFAAMRAFDDAISHQEAGISVLLNAIQVRVSIAQGKQCDPQLRQSLIVQCRPLFQRIGAIASTDERYDRYHRLRASFTRLLQEAAQ</sequence>
<dbReference type="SUPFAM" id="SSF52172">
    <property type="entry name" value="CheY-like"/>
    <property type="match status" value="1"/>
</dbReference>